<evidence type="ECO:0008006" key="4">
    <source>
        <dbReference type="Google" id="ProtNLM"/>
    </source>
</evidence>
<accession>A0ABD0S298</accession>
<keyword evidence="1" id="KW-0732">Signal</keyword>
<evidence type="ECO:0000313" key="2">
    <source>
        <dbReference type="EMBL" id="KAL0803199.1"/>
    </source>
</evidence>
<feature type="chain" id="PRO_5044760968" description="Secreted protein" evidence="1">
    <location>
        <begin position="25"/>
        <end position="88"/>
    </location>
</feature>
<gene>
    <name evidence="2" type="ORF">ABMA28_017342</name>
</gene>
<sequence length="88" mass="9539">MKWLQAVVAVLTVLLFLARQNVYAGVCPVKTCSLTYCGDSLSSASLRTSSHSGCARARCSLSAGLALPKHKRDPKIRVDNEDIDYPVD</sequence>
<dbReference type="AlphaFoldDB" id="A0ABD0S298"/>
<comment type="caution">
    <text evidence="2">The sequence shown here is derived from an EMBL/GenBank/DDBJ whole genome shotgun (WGS) entry which is preliminary data.</text>
</comment>
<protein>
    <recommendedName>
        <fullName evidence="4">Secreted protein</fullName>
    </recommendedName>
</protein>
<organism evidence="2 3">
    <name type="scientific">Loxostege sticticalis</name>
    <name type="common">Beet webworm moth</name>
    <dbReference type="NCBI Taxonomy" id="481309"/>
    <lineage>
        <taxon>Eukaryota</taxon>
        <taxon>Metazoa</taxon>
        <taxon>Ecdysozoa</taxon>
        <taxon>Arthropoda</taxon>
        <taxon>Hexapoda</taxon>
        <taxon>Insecta</taxon>
        <taxon>Pterygota</taxon>
        <taxon>Neoptera</taxon>
        <taxon>Endopterygota</taxon>
        <taxon>Lepidoptera</taxon>
        <taxon>Glossata</taxon>
        <taxon>Ditrysia</taxon>
        <taxon>Pyraloidea</taxon>
        <taxon>Crambidae</taxon>
        <taxon>Pyraustinae</taxon>
        <taxon>Loxostege</taxon>
    </lineage>
</organism>
<evidence type="ECO:0000313" key="3">
    <source>
        <dbReference type="Proteomes" id="UP001549921"/>
    </source>
</evidence>
<proteinExistence type="predicted"/>
<name>A0ABD0S298_LOXSC</name>
<reference evidence="2 3" key="1">
    <citation type="submission" date="2024-06" db="EMBL/GenBank/DDBJ databases">
        <title>A chromosome-level genome assembly of beet webworm, Loxostege sticticalis.</title>
        <authorList>
            <person name="Zhang Y."/>
        </authorList>
    </citation>
    <scope>NUCLEOTIDE SEQUENCE [LARGE SCALE GENOMIC DNA]</scope>
    <source>
        <strain evidence="2">AQ028</strain>
        <tissue evidence="2">Male pupae</tissue>
    </source>
</reference>
<feature type="signal peptide" evidence="1">
    <location>
        <begin position="1"/>
        <end position="24"/>
    </location>
</feature>
<dbReference type="EMBL" id="JBEDNZ010000068">
    <property type="protein sequence ID" value="KAL0803199.1"/>
    <property type="molecule type" value="Genomic_DNA"/>
</dbReference>
<dbReference type="Proteomes" id="UP001549921">
    <property type="component" value="Unassembled WGS sequence"/>
</dbReference>
<evidence type="ECO:0000256" key="1">
    <source>
        <dbReference type="SAM" id="SignalP"/>
    </source>
</evidence>